<protein>
    <submittedName>
        <fullName evidence="2">Holin</fullName>
    </submittedName>
</protein>
<dbReference type="AlphaFoldDB" id="A0A2U8FK71"/>
<keyword evidence="1" id="KW-0812">Transmembrane</keyword>
<evidence type="ECO:0000313" key="2">
    <source>
        <dbReference type="EMBL" id="AWI51411.1"/>
    </source>
</evidence>
<dbReference type="RefSeq" id="WP_108924278.1">
    <property type="nucleotide sequence ID" value="NZ_CP029206.1"/>
</dbReference>
<dbReference type="Proteomes" id="UP000244920">
    <property type="component" value="Chromosome"/>
</dbReference>
<feature type="transmembrane region" description="Helical" evidence="1">
    <location>
        <begin position="27"/>
        <end position="44"/>
    </location>
</feature>
<dbReference type="KEGG" id="apor:DDU33_07895"/>
<evidence type="ECO:0000256" key="1">
    <source>
        <dbReference type="SAM" id="Phobius"/>
    </source>
</evidence>
<organism evidence="2 3">
    <name type="scientific">Actinobacillus porcitonsillarum</name>
    <dbReference type="NCBI Taxonomy" id="189834"/>
    <lineage>
        <taxon>Bacteria</taxon>
        <taxon>Pseudomonadati</taxon>
        <taxon>Pseudomonadota</taxon>
        <taxon>Gammaproteobacteria</taxon>
        <taxon>Pasteurellales</taxon>
        <taxon>Pasteurellaceae</taxon>
        <taxon>Actinobacillus</taxon>
    </lineage>
</organism>
<accession>A0A2U8FK71</accession>
<evidence type="ECO:0000313" key="3">
    <source>
        <dbReference type="Proteomes" id="UP000244920"/>
    </source>
</evidence>
<reference evidence="3" key="1">
    <citation type="submission" date="2018-05" db="EMBL/GenBank/DDBJ databases">
        <title>Complete genome sequence of Actinobacillus porcitonsillarum reference strain 9953L55 (CCUG 46996).</title>
        <authorList>
            <person name="Dona V."/>
            <person name="Perreten V."/>
        </authorList>
    </citation>
    <scope>NUCLEOTIDE SEQUENCE [LARGE SCALE GENOMIC DNA]</scope>
    <source>
        <strain evidence="3">9953L55</strain>
    </source>
</reference>
<keyword evidence="3" id="KW-1185">Reference proteome</keyword>
<keyword evidence="1" id="KW-0472">Membrane</keyword>
<gene>
    <name evidence="2" type="ORF">DDU33_07895</name>
</gene>
<dbReference type="InterPro" id="IPR032118">
    <property type="entry name" value="Phage_holin_HP1"/>
</dbReference>
<dbReference type="Pfam" id="PF16080">
    <property type="entry name" value="Phage_holin_2_3"/>
    <property type="match status" value="1"/>
</dbReference>
<dbReference type="EMBL" id="CP029206">
    <property type="protein sequence ID" value="AWI51411.1"/>
    <property type="molecule type" value="Genomic_DNA"/>
</dbReference>
<proteinExistence type="predicted"/>
<keyword evidence="1" id="KW-1133">Transmembrane helix</keyword>
<sequence>MNGKFEGSVPFIGSLVAFLSGLNVSEWAALFGILFGALTVLIAYKKYKDEIALRKQELHYKMLAARIEAKKLGVSDENF</sequence>
<name>A0A2U8FK71_9PAST</name>